<feature type="binding site" evidence="7">
    <location>
        <begin position="221"/>
        <end position="222"/>
    </location>
    <ligand>
        <name>substrate</name>
    </ligand>
</feature>
<dbReference type="GO" id="GO:0046872">
    <property type="term" value="F:metal ion binding"/>
    <property type="evidence" value="ECO:0007669"/>
    <property type="project" value="UniProtKB-KW"/>
</dbReference>
<dbReference type="EMBL" id="FNKH01000002">
    <property type="protein sequence ID" value="SDQ70390.1"/>
    <property type="molecule type" value="Genomic_DNA"/>
</dbReference>
<organism evidence="10 11">
    <name type="scientific">Crystallibacter crystallopoietes</name>
    <dbReference type="NCBI Taxonomy" id="37928"/>
    <lineage>
        <taxon>Bacteria</taxon>
        <taxon>Bacillati</taxon>
        <taxon>Actinomycetota</taxon>
        <taxon>Actinomycetes</taxon>
        <taxon>Micrococcales</taxon>
        <taxon>Micrococcaceae</taxon>
        <taxon>Crystallibacter</taxon>
    </lineage>
</organism>
<evidence type="ECO:0000256" key="8">
    <source>
        <dbReference type="PIRSR" id="PIRSR038994-3"/>
    </source>
</evidence>
<dbReference type="Proteomes" id="UP000181917">
    <property type="component" value="Unassembled WGS sequence"/>
</dbReference>
<dbReference type="PANTHER" id="PTHR11113:SF14">
    <property type="entry name" value="N-ACETYLGLUCOSAMINE-6-PHOSPHATE DEACETYLASE"/>
    <property type="match status" value="1"/>
</dbReference>
<evidence type="ECO:0000256" key="2">
    <source>
        <dbReference type="ARBA" id="ARBA00022723"/>
    </source>
</evidence>
<dbReference type="AlphaFoldDB" id="A0A1H1D1T8"/>
<name>A0A1H1D1T8_9MICC</name>
<feature type="binding site" evidence="8">
    <location>
        <position position="218"/>
    </location>
    <ligand>
        <name>Zn(2+)</name>
        <dbReference type="ChEBI" id="CHEBI:29105"/>
    </ligand>
</feature>
<keyword evidence="11" id="KW-1185">Reference proteome</keyword>
<dbReference type="GO" id="GO:0008448">
    <property type="term" value="F:N-acetylglucosamine-6-phosphate deacetylase activity"/>
    <property type="evidence" value="ECO:0007669"/>
    <property type="project" value="InterPro"/>
</dbReference>
<dbReference type="Pfam" id="PF01979">
    <property type="entry name" value="Amidohydro_1"/>
    <property type="match status" value="1"/>
</dbReference>
<comment type="similarity">
    <text evidence="1 5">Belongs to the metallo-dependent hydrolases superfamily. NagA family.</text>
</comment>
<dbReference type="InterPro" id="IPR011059">
    <property type="entry name" value="Metal-dep_hydrolase_composite"/>
</dbReference>
<keyword evidence="3 5" id="KW-0378">Hydrolase</keyword>
<dbReference type="RefSeq" id="WP_074700445.1">
    <property type="nucleotide sequence ID" value="NZ_CP018863.1"/>
</dbReference>
<dbReference type="PANTHER" id="PTHR11113">
    <property type="entry name" value="N-ACETYLGLUCOSAMINE-6-PHOSPHATE DEACETYLASE"/>
    <property type="match status" value="1"/>
</dbReference>
<dbReference type="InterPro" id="IPR003764">
    <property type="entry name" value="GlcNAc_6-P_deAcase"/>
</dbReference>
<sequence>MRTVIHSARRISGGEIVADAWMLLESGRITDAGTGSWSGTVTGQEIADVREVDAAGAYLVPGFVDMHCHGGGGASIDDGDTSLGPLTHLAHGTTSLLGSLVTNPLGVLEATLRRLAAEAPAHGTVKGFHLEGPFLAASHCGAHNPGFLVPPKVEAVDRLVEAGGGLLRQVTIAPELDPGFAAVRRLVDHKVAVAVGHTDADYDTARAAFDAGASILTHAFNAMNGLHHRAPGPIAAAFDSPHVTLEVIADGHHVHDSMLRLAFQAAPGRVALITDAMAAAGCGDGTYHLGSLPVEVHDGVARLPHGGPIAGSMLTMDAALRRAVAVGIPLPEAVAAATSVPARAAGLDGDGAGSLAVGSPADLILLDQDLRPHRIWRAGEELPAAQRMGQPD</sequence>
<evidence type="ECO:0000256" key="5">
    <source>
        <dbReference type="PIRNR" id="PIRNR038994"/>
    </source>
</evidence>
<evidence type="ECO:0000256" key="6">
    <source>
        <dbReference type="PIRSR" id="PIRSR038994-1"/>
    </source>
</evidence>
<feature type="binding site" evidence="7">
    <location>
        <begin position="309"/>
        <end position="311"/>
    </location>
    <ligand>
        <name>substrate</name>
    </ligand>
</feature>
<reference evidence="10 11" key="1">
    <citation type="submission" date="2016-10" db="EMBL/GenBank/DDBJ databases">
        <authorList>
            <person name="de Groot N.N."/>
        </authorList>
    </citation>
    <scope>NUCLEOTIDE SEQUENCE [LARGE SCALE GENOMIC DNA]</scope>
    <source>
        <strain evidence="10 11">DSM 20117</strain>
    </source>
</reference>
<protein>
    <submittedName>
        <fullName evidence="10">N-acetylglucosamine 6-phosphate deacetylase</fullName>
    </submittedName>
</protein>
<dbReference type="InterPro" id="IPR006680">
    <property type="entry name" value="Amidohydro-rel"/>
</dbReference>
<comment type="cofactor">
    <cofactor evidence="8">
        <name>a divalent metal cation</name>
        <dbReference type="ChEBI" id="CHEBI:60240"/>
    </cofactor>
    <text evidence="8">Binds 1 divalent metal cation per subunit.</text>
</comment>
<evidence type="ECO:0000256" key="4">
    <source>
        <dbReference type="ARBA" id="ARBA00023277"/>
    </source>
</evidence>
<gene>
    <name evidence="10" type="ORF">SAMN04489742_2215</name>
</gene>
<dbReference type="KEGG" id="acry:AC20117_06330"/>
<dbReference type="Gene3D" id="2.30.40.10">
    <property type="entry name" value="Urease, subunit C, domain 1"/>
    <property type="match status" value="1"/>
</dbReference>
<feature type="domain" description="Amidohydrolase-related" evidence="9">
    <location>
        <begin position="58"/>
        <end position="370"/>
    </location>
</feature>
<evidence type="ECO:0000313" key="11">
    <source>
        <dbReference type="Proteomes" id="UP000181917"/>
    </source>
</evidence>
<evidence type="ECO:0000256" key="1">
    <source>
        <dbReference type="ARBA" id="ARBA00010716"/>
    </source>
</evidence>
<dbReference type="SUPFAM" id="SSF51556">
    <property type="entry name" value="Metallo-dependent hydrolases"/>
    <property type="match status" value="1"/>
</dbReference>
<dbReference type="Gene3D" id="3.20.20.140">
    <property type="entry name" value="Metal-dependent hydrolases"/>
    <property type="match status" value="1"/>
</dbReference>
<dbReference type="NCBIfam" id="TIGR00221">
    <property type="entry name" value="nagA"/>
    <property type="match status" value="1"/>
</dbReference>
<dbReference type="STRING" id="37928.SAMN04489742_2215"/>
<keyword evidence="2 8" id="KW-0479">Metal-binding</keyword>
<evidence type="ECO:0000256" key="3">
    <source>
        <dbReference type="ARBA" id="ARBA00022801"/>
    </source>
</evidence>
<feature type="binding site" evidence="8">
    <location>
        <position position="197"/>
    </location>
    <ligand>
        <name>Zn(2+)</name>
        <dbReference type="ChEBI" id="CHEBI:29105"/>
    </ligand>
</feature>
<accession>A0A1H1D1T8</accession>
<feature type="binding site" evidence="7">
    <location>
        <position position="253"/>
    </location>
    <ligand>
        <name>substrate</name>
    </ligand>
</feature>
<evidence type="ECO:0000313" key="10">
    <source>
        <dbReference type="EMBL" id="SDQ70390.1"/>
    </source>
</evidence>
<dbReference type="InterPro" id="IPR032466">
    <property type="entry name" value="Metal_Hydrolase"/>
</dbReference>
<feature type="active site" description="Proton donor/acceptor" evidence="6">
    <location>
        <position position="275"/>
    </location>
</feature>
<feature type="binding site" evidence="8">
    <location>
        <position position="131"/>
    </location>
    <ligand>
        <name>Zn(2+)</name>
        <dbReference type="ChEBI" id="CHEBI:29105"/>
    </ligand>
</feature>
<feature type="binding site" evidence="7">
    <location>
        <position position="229"/>
    </location>
    <ligand>
        <name>substrate</name>
    </ligand>
</feature>
<keyword evidence="4 5" id="KW-0119">Carbohydrate metabolism</keyword>
<proteinExistence type="inferred from homology"/>
<dbReference type="GO" id="GO:0006046">
    <property type="term" value="P:N-acetylglucosamine catabolic process"/>
    <property type="evidence" value="ECO:0007669"/>
    <property type="project" value="TreeGrafter"/>
</dbReference>
<evidence type="ECO:0000256" key="7">
    <source>
        <dbReference type="PIRSR" id="PIRSR038994-2"/>
    </source>
</evidence>
<dbReference type="PIRSF" id="PIRSF038994">
    <property type="entry name" value="NagA"/>
    <property type="match status" value="1"/>
</dbReference>
<dbReference type="CDD" id="cd00854">
    <property type="entry name" value="NagA"/>
    <property type="match status" value="1"/>
</dbReference>
<dbReference type="OrthoDB" id="9776488at2"/>
<feature type="binding site" evidence="7">
    <location>
        <position position="142"/>
    </location>
    <ligand>
        <name>substrate</name>
    </ligand>
</feature>
<dbReference type="SUPFAM" id="SSF51338">
    <property type="entry name" value="Composite domain of metallo-dependent hydrolases"/>
    <property type="match status" value="1"/>
</dbReference>
<evidence type="ECO:0000259" key="9">
    <source>
        <dbReference type="Pfam" id="PF01979"/>
    </source>
</evidence>